<reference evidence="1 2" key="1">
    <citation type="submission" date="2024-05" db="EMBL/GenBank/DDBJ databases">
        <authorList>
            <person name="Wallberg A."/>
        </authorList>
    </citation>
    <scope>NUCLEOTIDE SEQUENCE [LARGE SCALE GENOMIC DNA]</scope>
</reference>
<comment type="caution">
    <text evidence="1">The sequence shown here is derived from an EMBL/GenBank/DDBJ whole genome shotgun (WGS) entry which is preliminary data.</text>
</comment>
<evidence type="ECO:0008006" key="3">
    <source>
        <dbReference type="Google" id="ProtNLM"/>
    </source>
</evidence>
<organism evidence="1 2">
    <name type="scientific">Meganyctiphanes norvegica</name>
    <name type="common">Northern krill</name>
    <name type="synonym">Thysanopoda norvegica</name>
    <dbReference type="NCBI Taxonomy" id="48144"/>
    <lineage>
        <taxon>Eukaryota</taxon>
        <taxon>Metazoa</taxon>
        <taxon>Ecdysozoa</taxon>
        <taxon>Arthropoda</taxon>
        <taxon>Crustacea</taxon>
        <taxon>Multicrustacea</taxon>
        <taxon>Malacostraca</taxon>
        <taxon>Eumalacostraca</taxon>
        <taxon>Eucarida</taxon>
        <taxon>Euphausiacea</taxon>
        <taxon>Euphausiidae</taxon>
        <taxon>Meganyctiphanes</taxon>
    </lineage>
</organism>
<gene>
    <name evidence="1" type="ORF">MNOR_LOCUS28909</name>
</gene>
<name>A0AAV2RXK9_MEGNR</name>
<protein>
    <recommendedName>
        <fullName evidence="3">DZIP3-like HEPN domain-containing protein</fullName>
    </recommendedName>
</protein>
<evidence type="ECO:0000313" key="1">
    <source>
        <dbReference type="EMBL" id="CAL4141709.1"/>
    </source>
</evidence>
<dbReference type="Proteomes" id="UP001497623">
    <property type="component" value="Unassembled WGS sequence"/>
</dbReference>
<sequence length="253" mass="29789">MVKIGKSLLELVLCASDSRNISFKDKLFELDYMSKTKFKKLFDRDEQEKLNQGITLDHLEELDVSMLHKLIRHLCCLEEKDPELEKELRIVKDCRNNIAHCADNTEFTDFFIWQKIEELRASFIEILNRVNNLYCVDIKEKEKQIHENINKISRKAEFVVGESEVSEFLNQLNAGLKCPLNLKVEIKRDPRQCSLLDNLLRRLGSENTRIKLFINTLYYNVTELDCYDSKKHLLPLFGSETCQLSSYRGKYEQ</sequence>
<evidence type="ECO:0000313" key="2">
    <source>
        <dbReference type="Proteomes" id="UP001497623"/>
    </source>
</evidence>
<dbReference type="EMBL" id="CAXKWB010032694">
    <property type="protein sequence ID" value="CAL4141709.1"/>
    <property type="molecule type" value="Genomic_DNA"/>
</dbReference>
<dbReference type="AlphaFoldDB" id="A0AAV2RXK9"/>
<accession>A0AAV2RXK9</accession>
<proteinExistence type="predicted"/>
<keyword evidence="2" id="KW-1185">Reference proteome</keyword>